<sequence>MSTIGELMAGLEPNGKVNLPKRLFCHEISAGSFVNNERTVTTFVVEDYSRSEVTLAQIRAASVTTLAAFFV</sequence>
<dbReference type="KEGG" id="bpf:BpOF4_14875"/>
<dbReference type="HOGENOM" id="CLU_2731662_0_0_9"/>
<dbReference type="EMBL" id="CP001878">
    <property type="protein sequence ID" value="ADC51024.1"/>
    <property type="molecule type" value="Genomic_DNA"/>
</dbReference>
<proteinExistence type="predicted"/>
<reference evidence="1 2" key="1">
    <citation type="journal article" date="2011" name="Environ. Microbiol.">
        <title>Genome of alkaliphilic Bacillus pseudofirmus OF4 reveals adaptations that support the ability to grow in an external pH range from 7.5 to 11.4.</title>
        <authorList>
            <person name="Janto B."/>
            <person name="Ahmed A."/>
            <person name="Ito M."/>
            <person name="Liu J."/>
            <person name="Hicks D.B."/>
            <person name="Pagni S."/>
            <person name="Fackelmayer O.J."/>
            <person name="Smith T.A."/>
            <person name="Earl J."/>
            <person name="Elbourne L.D."/>
            <person name="Hassan K."/>
            <person name="Paulsen I.T."/>
            <person name="Kolsto A.B."/>
            <person name="Tourasse N.J."/>
            <person name="Ehrlich G.D."/>
            <person name="Boissy R."/>
            <person name="Ivey D.M."/>
            <person name="Li G."/>
            <person name="Xue Y."/>
            <person name="Ma Y."/>
            <person name="Hu F.Z."/>
            <person name="Krulwich T.A."/>
        </authorList>
    </citation>
    <scope>NUCLEOTIDE SEQUENCE [LARGE SCALE GENOMIC DNA]</scope>
    <source>
        <strain evidence="2">ATCC BAA-2126 / JCM 17055 / OF4</strain>
    </source>
</reference>
<dbReference type="AlphaFoldDB" id="D3FZT9"/>
<dbReference type="Proteomes" id="UP000001544">
    <property type="component" value="Chromosome"/>
</dbReference>
<organism evidence="1 2">
    <name type="scientific">Alkalihalophilus pseudofirmus (strain ATCC BAA-2126 / JCM 17055 / OF4)</name>
    <name type="common">Bacillus pseudofirmus</name>
    <dbReference type="NCBI Taxonomy" id="398511"/>
    <lineage>
        <taxon>Bacteria</taxon>
        <taxon>Bacillati</taxon>
        <taxon>Bacillota</taxon>
        <taxon>Bacilli</taxon>
        <taxon>Bacillales</taxon>
        <taxon>Bacillaceae</taxon>
        <taxon>Alkalihalophilus</taxon>
    </lineage>
</organism>
<evidence type="ECO:0000313" key="1">
    <source>
        <dbReference type="EMBL" id="ADC51024.1"/>
    </source>
</evidence>
<evidence type="ECO:0000313" key="2">
    <source>
        <dbReference type="Proteomes" id="UP000001544"/>
    </source>
</evidence>
<dbReference type="STRING" id="398511.BpOF4_14875"/>
<name>D3FZT9_ALKPO</name>
<gene>
    <name evidence="1" type="ordered locus">BpOF4_14875</name>
</gene>
<keyword evidence="2" id="KW-1185">Reference proteome</keyword>
<protein>
    <submittedName>
        <fullName evidence="1">Uncharacterized protein</fullName>
    </submittedName>
</protein>
<accession>D3FZT9</accession>